<keyword evidence="1" id="KW-0175">Coiled coil</keyword>
<proteinExistence type="predicted"/>
<accession>A0ABU1XVD5</accession>
<protein>
    <submittedName>
        <fullName evidence="3">Uncharacterized protein</fullName>
    </submittedName>
</protein>
<evidence type="ECO:0000256" key="1">
    <source>
        <dbReference type="SAM" id="Coils"/>
    </source>
</evidence>
<evidence type="ECO:0000256" key="2">
    <source>
        <dbReference type="SAM" id="MobiDB-lite"/>
    </source>
</evidence>
<feature type="region of interest" description="Disordered" evidence="2">
    <location>
        <begin position="66"/>
        <end position="90"/>
    </location>
</feature>
<dbReference type="RefSeq" id="WP_310234032.1">
    <property type="nucleotide sequence ID" value="NZ_JAVDWO010000005.1"/>
</dbReference>
<keyword evidence="4" id="KW-1185">Reference proteome</keyword>
<sequence>MDVAELERLKALLREAYETKARAERTPLPDAAKQEERIAAIDRTIEGLNARIAAAQQGLLAGIAGNARPSESAPTAPAPERPAMWVSKRI</sequence>
<comment type="caution">
    <text evidence="3">The sequence shown here is derived from an EMBL/GenBank/DDBJ whole genome shotgun (WGS) entry which is preliminary data.</text>
</comment>
<name>A0ABU1XVD5_9GAMM</name>
<feature type="compositionally biased region" description="Low complexity" evidence="2">
    <location>
        <begin position="66"/>
        <end position="75"/>
    </location>
</feature>
<dbReference type="EMBL" id="JAVDWO010000005">
    <property type="protein sequence ID" value="MDR7192723.1"/>
    <property type="molecule type" value="Genomic_DNA"/>
</dbReference>
<evidence type="ECO:0000313" key="3">
    <source>
        <dbReference type="EMBL" id="MDR7192723.1"/>
    </source>
</evidence>
<dbReference type="Proteomes" id="UP001256588">
    <property type="component" value="Unassembled WGS sequence"/>
</dbReference>
<feature type="coiled-coil region" evidence="1">
    <location>
        <begin position="6"/>
        <end position="51"/>
    </location>
</feature>
<organism evidence="3 4">
    <name type="scientific">Luteimonas terrae</name>
    <dbReference type="NCBI Taxonomy" id="1530191"/>
    <lineage>
        <taxon>Bacteria</taxon>
        <taxon>Pseudomonadati</taxon>
        <taxon>Pseudomonadota</taxon>
        <taxon>Gammaproteobacteria</taxon>
        <taxon>Lysobacterales</taxon>
        <taxon>Lysobacteraceae</taxon>
        <taxon>Luteimonas</taxon>
    </lineage>
</organism>
<gene>
    <name evidence="3" type="ORF">J2W68_001439</name>
</gene>
<reference evidence="3 4" key="1">
    <citation type="submission" date="2023-07" db="EMBL/GenBank/DDBJ databases">
        <title>Sorghum-associated microbial communities from plants grown in Nebraska, USA.</title>
        <authorList>
            <person name="Schachtman D."/>
        </authorList>
    </citation>
    <scope>NUCLEOTIDE SEQUENCE [LARGE SCALE GENOMIC DNA]</scope>
    <source>
        <strain evidence="3 4">4099</strain>
    </source>
</reference>
<evidence type="ECO:0000313" key="4">
    <source>
        <dbReference type="Proteomes" id="UP001256588"/>
    </source>
</evidence>